<gene>
    <name evidence="2" type="ORF">RIF29_19391</name>
</gene>
<keyword evidence="1" id="KW-1133">Transmembrane helix</keyword>
<dbReference type="Proteomes" id="UP001372338">
    <property type="component" value="Unassembled WGS sequence"/>
</dbReference>
<protein>
    <submittedName>
        <fullName evidence="2">Uncharacterized protein</fullName>
    </submittedName>
</protein>
<evidence type="ECO:0000313" key="2">
    <source>
        <dbReference type="EMBL" id="KAK7266739.1"/>
    </source>
</evidence>
<evidence type="ECO:0000256" key="1">
    <source>
        <dbReference type="SAM" id="Phobius"/>
    </source>
</evidence>
<comment type="caution">
    <text evidence="2">The sequence shown here is derived from an EMBL/GenBank/DDBJ whole genome shotgun (WGS) entry which is preliminary data.</text>
</comment>
<name>A0AAN9I6G7_CROPI</name>
<proteinExistence type="predicted"/>
<reference evidence="2 3" key="1">
    <citation type="submission" date="2024-01" db="EMBL/GenBank/DDBJ databases">
        <title>The genomes of 5 underutilized Papilionoideae crops provide insights into root nodulation and disease resistanc.</title>
        <authorList>
            <person name="Yuan L."/>
        </authorList>
    </citation>
    <scope>NUCLEOTIDE SEQUENCE [LARGE SCALE GENOMIC DNA]</scope>
    <source>
        <strain evidence="2">ZHUSHIDOU_FW_LH</strain>
        <tissue evidence="2">Leaf</tissue>
    </source>
</reference>
<organism evidence="2 3">
    <name type="scientific">Crotalaria pallida</name>
    <name type="common">Smooth rattlebox</name>
    <name type="synonym">Crotalaria striata</name>
    <dbReference type="NCBI Taxonomy" id="3830"/>
    <lineage>
        <taxon>Eukaryota</taxon>
        <taxon>Viridiplantae</taxon>
        <taxon>Streptophyta</taxon>
        <taxon>Embryophyta</taxon>
        <taxon>Tracheophyta</taxon>
        <taxon>Spermatophyta</taxon>
        <taxon>Magnoliopsida</taxon>
        <taxon>eudicotyledons</taxon>
        <taxon>Gunneridae</taxon>
        <taxon>Pentapetalae</taxon>
        <taxon>rosids</taxon>
        <taxon>fabids</taxon>
        <taxon>Fabales</taxon>
        <taxon>Fabaceae</taxon>
        <taxon>Papilionoideae</taxon>
        <taxon>50 kb inversion clade</taxon>
        <taxon>genistoids sensu lato</taxon>
        <taxon>core genistoids</taxon>
        <taxon>Crotalarieae</taxon>
        <taxon>Crotalaria</taxon>
    </lineage>
</organism>
<sequence>MGRLTVVVATAHGVSRNVNTLTLTHCNFISRVPLTYFTFLLLYGVVLFPLHKFHLLRSSQEKKIGFLGYGRC</sequence>
<feature type="transmembrane region" description="Helical" evidence="1">
    <location>
        <begin position="32"/>
        <end position="50"/>
    </location>
</feature>
<accession>A0AAN9I6G7</accession>
<keyword evidence="1" id="KW-0472">Membrane</keyword>
<evidence type="ECO:0000313" key="3">
    <source>
        <dbReference type="Proteomes" id="UP001372338"/>
    </source>
</evidence>
<keyword evidence="3" id="KW-1185">Reference proteome</keyword>
<dbReference type="AlphaFoldDB" id="A0AAN9I6G7"/>
<keyword evidence="1" id="KW-0812">Transmembrane</keyword>
<dbReference type="EMBL" id="JAYWIO010000004">
    <property type="protein sequence ID" value="KAK7266739.1"/>
    <property type="molecule type" value="Genomic_DNA"/>
</dbReference>